<gene>
    <name evidence="2" type="ORF">TNCT_631441</name>
</gene>
<organism evidence="2 3">
    <name type="scientific">Trichonephila clavata</name>
    <name type="common">Joro spider</name>
    <name type="synonym">Nephila clavata</name>
    <dbReference type="NCBI Taxonomy" id="2740835"/>
    <lineage>
        <taxon>Eukaryota</taxon>
        <taxon>Metazoa</taxon>
        <taxon>Ecdysozoa</taxon>
        <taxon>Arthropoda</taxon>
        <taxon>Chelicerata</taxon>
        <taxon>Arachnida</taxon>
        <taxon>Araneae</taxon>
        <taxon>Araneomorphae</taxon>
        <taxon>Entelegynae</taxon>
        <taxon>Araneoidea</taxon>
        <taxon>Nephilidae</taxon>
        <taxon>Trichonephila</taxon>
    </lineage>
</organism>
<accession>A0A8X6K6B8</accession>
<proteinExistence type="predicted"/>
<name>A0A8X6K6B8_TRICU</name>
<dbReference type="EMBL" id="BMAO01019953">
    <property type="protein sequence ID" value="GFQ64026.1"/>
    <property type="molecule type" value="Genomic_DNA"/>
</dbReference>
<sequence>MQERSPTPPTESSTKAKTFELDTANKFRNLDLPQSMDDKRNEDDNPGIYENDENNLTRGGSHTVARSPPPITIDNVQKSAELLRTLSDLTNQKLRTSHRERTEGLRDPRF</sequence>
<protein>
    <submittedName>
        <fullName evidence="2">Uncharacterized protein</fullName>
    </submittedName>
</protein>
<evidence type="ECO:0000313" key="2">
    <source>
        <dbReference type="EMBL" id="GFQ64026.1"/>
    </source>
</evidence>
<evidence type="ECO:0000313" key="3">
    <source>
        <dbReference type="Proteomes" id="UP000887116"/>
    </source>
</evidence>
<feature type="region of interest" description="Disordered" evidence="1">
    <location>
        <begin position="1"/>
        <end position="72"/>
    </location>
</feature>
<dbReference type="Proteomes" id="UP000887116">
    <property type="component" value="Unassembled WGS sequence"/>
</dbReference>
<feature type="compositionally biased region" description="Basic and acidic residues" evidence="1">
    <location>
        <begin position="17"/>
        <end position="29"/>
    </location>
</feature>
<reference evidence="2" key="1">
    <citation type="submission" date="2020-07" db="EMBL/GenBank/DDBJ databases">
        <title>Multicomponent nature underlies the extraordinary mechanical properties of spider dragline silk.</title>
        <authorList>
            <person name="Kono N."/>
            <person name="Nakamura H."/>
            <person name="Mori M."/>
            <person name="Yoshida Y."/>
            <person name="Ohtoshi R."/>
            <person name="Malay A.D."/>
            <person name="Moran D.A.P."/>
            <person name="Tomita M."/>
            <person name="Numata K."/>
            <person name="Arakawa K."/>
        </authorList>
    </citation>
    <scope>NUCLEOTIDE SEQUENCE</scope>
</reference>
<comment type="caution">
    <text evidence="2">The sequence shown here is derived from an EMBL/GenBank/DDBJ whole genome shotgun (WGS) entry which is preliminary data.</text>
</comment>
<dbReference type="AlphaFoldDB" id="A0A8X6K6B8"/>
<evidence type="ECO:0000256" key="1">
    <source>
        <dbReference type="SAM" id="MobiDB-lite"/>
    </source>
</evidence>
<keyword evidence="3" id="KW-1185">Reference proteome</keyword>